<dbReference type="Gene3D" id="3.40.190.100">
    <property type="entry name" value="Glycine betaine-binding periplasmic protein, domain 2"/>
    <property type="match status" value="1"/>
</dbReference>
<dbReference type="STRING" id="655353.SAMN04488056_11858"/>
<dbReference type="AlphaFoldDB" id="A0A1I5LXR4"/>
<protein>
    <submittedName>
        <fullName evidence="3">Glycine betaine/proline transport system substrate-binding protein</fullName>
    </submittedName>
</protein>
<evidence type="ECO:0000313" key="4">
    <source>
        <dbReference type="Proteomes" id="UP000199236"/>
    </source>
</evidence>
<dbReference type="GO" id="GO:0022857">
    <property type="term" value="F:transmembrane transporter activity"/>
    <property type="evidence" value="ECO:0007669"/>
    <property type="project" value="InterPro"/>
</dbReference>
<keyword evidence="4" id="KW-1185">Reference proteome</keyword>
<dbReference type="Gene3D" id="3.40.190.10">
    <property type="entry name" value="Periplasmic binding protein-like II"/>
    <property type="match status" value="1"/>
</dbReference>
<feature type="chain" id="PRO_5011544375" evidence="1">
    <location>
        <begin position="22"/>
        <end position="310"/>
    </location>
</feature>
<feature type="domain" description="ABC-type glycine betaine transport system substrate-binding" evidence="2">
    <location>
        <begin position="26"/>
        <end position="274"/>
    </location>
</feature>
<organism evidence="3 4">
    <name type="scientific">Cohaesibacter marisflavi</name>
    <dbReference type="NCBI Taxonomy" id="655353"/>
    <lineage>
        <taxon>Bacteria</taxon>
        <taxon>Pseudomonadati</taxon>
        <taxon>Pseudomonadota</taxon>
        <taxon>Alphaproteobacteria</taxon>
        <taxon>Hyphomicrobiales</taxon>
        <taxon>Cohaesibacteraceae</taxon>
    </lineage>
</organism>
<dbReference type="SUPFAM" id="SSF53850">
    <property type="entry name" value="Periplasmic binding protein-like II"/>
    <property type="match status" value="1"/>
</dbReference>
<dbReference type="EMBL" id="FOVR01000018">
    <property type="protein sequence ID" value="SFP01973.1"/>
    <property type="molecule type" value="Genomic_DNA"/>
</dbReference>
<evidence type="ECO:0000256" key="1">
    <source>
        <dbReference type="SAM" id="SignalP"/>
    </source>
</evidence>
<accession>A0A1I5LXR4</accession>
<dbReference type="OrthoDB" id="9787902at2"/>
<dbReference type="InterPro" id="IPR017783">
    <property type="entry name" value="ABC_choline_sub-bd"/>
</dbReference>
<dbReference type="Pfam" id="PF04069">
    <property type="entry name" value="OpuAC"/>
    <property type="match status" value="1"/>
</dbReference>
<evidence type="ECO:0000313" key="3">
    <source>
        <dbReference type="EMBL" id="SFP01973.1"/>
    </source>
</evidence>
<dbReference type="Proteomes" id="UP000199236">
    <property type="component" value="Unassembled WGS sequence"/>
</dbReference>
<dbReference type="GO" id="GO:0043190">
    <property type="term" value="C:ATP-binding cassette (ABC) transporter complex"/>
    <property type="evidence" value="ECO:0007669"/>
    <property type="project" value="InterPro"/>
</dbReference>
<name>A0A1I5LXR4_9HYPH</name>
<reference evidence="3 4" key="1">
    <citation type="submission" date="2016-10" db="EMBL/GenBank/DDBJ databases">
        <authorList>
            <person name="de Groot N.N."/>
        </authorList>
    </citation>
    <scope>NUCLEOTIDE SEQUENCE [LARGE SCALE GENOMIC DNA]</scope>
    <source>
        <strain evidence="3 4">CGMCC 1.9157</strain>
    </source>
</reference>
<sequence length="310" mass="34141">MKSLLSTTCALLFSAALPAQADCNLVRLAEPGWTDLALTSAITQVLIEGMGHKTESKILGIPVIYESMKRKDLDVFMGYWDPAMETYFNAYRDSGEIETIHTNLEGAKFTWAVPSYVYDAGVHSFADLAKHADEFDEKVYGIEPGSNDIMLDIVAKNEFGLGDWKVVESSEQGMLSQVAREIKRKKWIAFLGWAPHPMNTAFDLKYLEGGDAYYGPNFGGATVHTQVRKGYQKECPQIGKLLDQLTFTVSMESEGMGYILDDKMSAMDAARKVIANHPDMLDTWLEGISTTDGSSALAAVNKDLGLAPKP</sequence>
<dbReference type="InterPro" id="IPR007210">
    <property type="entry name" value="ABC_Gly_betaine_transp_sub-bd"/>
</dbReference>
<dbReference type="GO" id="GO:0033265">
    <property type="term" value="F:choline binding"/>
    <property type="evidence" value="ECO:0007669"/>
    <property type="project" value="InterPro"/>
</dbReference>
<dbReference type="RefSeq" id="WP_090075415.1">
    <property type="nucleotide sequence ID" value="NZ_FOVR01000018.1"/>
</dbReference>
<dbReference type="GO" id="GO:0042597">
    <property type="term" value="C:periplasmic space"/>
    <property type="evidence" value="ECO:0007669"/>
    <property type="project" value="InterPro"/>
</dbReference>
<evidence type="ECO:0000259" key="2">
    <source>
        <dbReference type="Pfam" id="PF04069"/>
    </source>
</evidence>
<feature type="signal peptide" evidence="1">
    <location>
        <begin position="1"/>
        <end position="21"/>
    </location>
</feature>
<dbReference type="NCBIfam" id="TIGR03414">
    <property type="entry name" value="ABC_choline_bnd"/>
    <property type="match status" value="1"/>
</dbReference>
<gene>
    <name evidence="3" type="ORF">SAMN04488056_11858</name>
</gene>
<dbReference type="GO" id="GO:0015871">
    <property type="term" value="P:choline transport"/>
    <property type="evidence" value="ECO:0007669"/>
    <property type="project" value="InterPro"/>
</dbReference>
<proteinExistence type="predicted"/>
<keyword evidence="1" id="KW-0732">Signal</keyword>
<dbReference type="CDD" id="cd13640">
    <property type="entry name" value="PBP2_ChoX"/>
    <property type="match status" value="1"/>
</dbReference>